<dbReference type="SUPFAM" id="SSF47473">
    <property type="entry name" value="EF-hand"/>
    <property type="match status" value="1"/>
</dbReference>
<protein>
    <recommendedName>
        <fullName evidence="2">EF-hand domain-containing protein</fullName>
    </recommendedName>
</protein>
<keyword evidence="4" id="KW-1185">Reference proteome</keyword>
<dbReference type="STRING" id="91626.A0A0C9MNM8"/>
<accession>A0A0C9MNM8</accession>
<evidence type="ECO:0000313" key="3">
    <source>
        <dbReference type="EMBL" id="GAN04837.1"/>
    </source>
</evidence>
<dbReference type="InterPro" id="IPR018247">
    <property type="entry name" value="EF_Hand_1_Ca_BS"/>
</dbReference>
<dbReference type="OrthoDB" id="186625at2759"/>
<evidence type="ECO:0000313" key="4">
    <source>
        <dbReference type="Proteomes" id="UP000053815"/>
    </source>
</evidence>
<keyword evidence="1" id="KW-0106">Calcium</keyword>
<evidence type="ECO:0000259" key="2">
    <source>
        <dbReference type="PROSITE" id="PS50222"/>
    </source>
</evidence>
<dbReference type="InterPro" id="IPR011992">
    <property type="entry name" value="EF-hand-dom_pair"/>
</dbReference>
<dbReference type="Gene3D" id="1.10.238.10">
    <property type="entry name" value="EF-hand"/>
    <property type="match status" value="1"/>
</dbReference>
<proteinExistence type="predicted"/>
<dbReference type="EMBL" id="DF836364">
    <property type="protein sequence ID" value="GAN04837.1"/>
    <property type="molecule type" value="Genomic_DNA"/>
</dbReference>
<dbReference type="PROSITE" id="PS00018">
    <property type="entry name" value="EF_HAND_1"/>
    <property type="match status" value="1"/>
</dbReference>
<dbReference type="AlphaFoldDB" id="A0A0C9MNM8"/>
<dbReference type="GO" id="GO:0005509">
    <property type="term" value="F:calcium ion binding"/>
    <property type="evidence" value="ECO:0007669"/>
    <property type="project" value="InterPro"/>
</dbReference>
<reference evidence="3" key="1">
    <citation type="submission" date="2014-09" db="EMBL/GenBank/DDBJ databases">
        <title>Draft genome sequence of an oleaginous Mucoromycotina fungus Mucor ambiguus NBRC6742.</title>
        <authorList>
            <person name="Takeda I."/>
            <person name="Yamane N."/>
            <person name="Morita T."/>
            <person name="Tamano K."/>
            <person name="Machida M."/>
            <person name="Baker S."/>
            <person name="Koike H."/>
        </authorList>
    </citation>
    <scope>NUCLEOTIDE SEQUENCE</scope>
    <source>
        <strain evidence="3">NBRC 6742</strain>
    </source>
</reference>
<name>A0A0C9MNM8_9FUNG</name>
<sequence length="312" mass="35469">MNRHCSTGRKTNSQRRKLDEKIKTHFNVFRVNMNKRSMLEGDGGGSSDSLQIVNDLHSQPMDMHIPIQEANHYHQQQHCHQQHQQSPSSFDNNDDLLAWAQELPSAAFVDLIDTSNLDMALGQISPNFYQPVNIPLANNVHQPAVNTNNDHAMSFTNSFSNSHNASVAPQRSHYSYPSIFNYEQNTNDATFGSFSSSSTNTTNPFDHLNTIPHQQDASQLNHVHCNSMPSRPNPPIFKNGPSYLRASEDFILFFHAIDADDSGLITFDELKQYLRNKDANNTNFNNEAVMTLIEMFDTSEYENPEKQHVLFQ</sequence>
<feature type="domain" description="EF-hand" evidence="2">
    <location>
        <begin position="245"/>
        <end position="280"/>
    </location>
</feature>
<dbReference type="Proteomes" id="UP000053815">
    <property type="component" value="Unassembled WGS sequence"/>
</dbReference>
<dbReference type="PROSITE" id="PS50222">
    <property type="entry name" value="EF_HAND_2"/>
    <property type="match status" value="1"/>
</dbReference>
<organism evidence="3">
    <name type="scientific">Mucor ambiguus</name>
    <dbReference type="NCBI Taxonomy" id="91626"/>
    <lineage>
        <taxon>Eukaryota</taxon>
        <taxon>Fungi</taxon>
        <taxon>Fungi incertae sedis</taxon>
        <taxon>Mucoromycota</taxon>
        <taxon>Mucoromycotina</taxon>
        <taxon>Mucoromycetes</taxon>
        <taxon>Mucorales</taxon>
        <taxon>Mucorineae</taxon>
        <taxon>Mucoraceae</taxon>
        <taxon>Mucor</taxon>
    </lineage>
</organism>
<evidence type="ECO:0000256" key="1">
    <source>
        <dbReference type="ARBA" id="ARBA00022837"/>
    </source>
</evidence>
<dbReference type="InterPro" id="IPR002048">
    <property type="entry name" value="EF_hand_dom"/>
</dbReference>
<gene>
    <name evidence="3" type="ORF">MAM1_0075c04302</name>
</gene>